<protein>
    <recommendedName>
        <fullName evidence="4">Zinc ribbon domain-containing protein</fullName>
    </recommendedName>
</protein>
<name>A0ABT7UGI7_9FIRM</name>
<evidence type="ECO:0000313" key="2">
    <source>
        <dbReference type="EMBL" id="MDM8195062.1"/>
    </source>
</evidence>
<keyword evidence="1" id="KW-0812">Transmembrane</keyword>
<organism evidence="2 3">
    <name type="scientific">Massilimicrobiota timonensis</name>
    <dbReference type="NCBI Taxonomy" id="1776392"/>
    <lineage>
        <taxon>Bacteria</taxon>
        <taxon>Bacillati</taxon>
        <taxon>Bacillota</taxon>
        <taxon>Erysipelotrichia</taxon>
        <taxon>Erysipelotrichales</taxon>
        <taxon>Erysipelotrichaceae</taxon>
        <taxon>Massilimicrobiota</taxon>
    </lineage>
</organism>
<dbReference type="RefSeq" id="WP_289527157.1">
    <property type="nucleotide sequence ID" value="NZ_JAUDCK010000004.1"/>
</dbReference>
<dbReference type="EMBL" id="JAUDCK010000004">
    <property type="protein sequence ID" value="MDM8195062.1"/>
    <property type="molecule type" value="Genomic_DNA"/>
</dbReference>
<proteinExistence type="predicted"/>
<evidence type="ECO:0008006" key="4">
    <source>
        <dbReference type="Google" id="ProtNLM"/>
    </source>
</evidence>
<accession>A0ABT7UGI7</accession>
<sequence length="285" mass="32633">MRCDVCDTKIPPGADRCPNCGYRVRHSSTATHTLATSANYPEPEVFKPKRNKKIYIPRREKSRDRSQRTKTSTFRKYIIFIVALIAVVQMASVFIGNIVTDYNSHNYTEFSGESLQEGIDNGDDDGTMQIALDYENDLKTFFSDELLLQDVEADENYYIYGDNLSASTNVYGSDDVINLTASISFQNQEPYHQSITLSWNNQGTIRENDLNLDQAQIEKINEKFNIDIFGAIEEYKSKLKVDEDDNTRFVVSDYKDDESIYLSESYGIDDEYFIYLSLGQDIGDN</sequence>
<evidence type="ECO:0000313" key="3">
    <source>
        <dbReference type="Proteomes" id="UP001529275"/>
    </source>
</evidence>
<evidence type="ECO:0000256" key="1">
    <source>
        <dbReference type="SAM" id="Phobius"/>
    </source>
</evidence>
<dbReference type="Proteomes" id="UP001529275">
    <property type="component" value="Unassembled WGS sequence"/>
</dbReference>
<gene>
    <name evidence="2" type="ORF">QUV98_01890</name>
</gene>
<reference evidence="3" key="1">
    <citation type="submission" date="2023-06" db="EMBL/GenBank/DDBJ databases">
        <title>Identification and characterization of horizontal gene transfer across gut microbiota members of farm animals based on homology search.</title>
        <authorList>
            <person name="Zeman M."/>
            <person name="Kubasova T."/>
            <person name="Jahodarova E."/>
            <person name="Nykrynova M."/>
            <person name="Rychlik I."/>
        </authorList>
    </citation>
    <scope>NUCLEOTIDE SEQUENCE [LARGE SCALE GENOMIC DNA]</scope>
    <source>
        <strain evidence="3">ET341</strain>
    </source>
</reference>
<keyword evidence="1" id="KW-1133">Transmembrane helix</keyword>
<keyword evidence="3" id="KW-1185">Reference proteome</keyword>
<keyword evidence="1" id="KW-0472">Membrane</keyword>
<comment type="caution">
    <text evidence="2">The sequence shown here is derived from an EMBL/GenBank/DDBJ whole genome shotgun (WGS) entry which is preliminary data.</text>
</comment>
<feature type="transmembrane region" description="Helical" evidence="1">
    <location>
        <begin position="77"/>
        <end position="99"/>
    </location>
</feature>